<evidence type="ECO:0000313" key="2">
    <source>
        <dbReference type="Proteomes" id="UP000078435"/>
    </source>
</evidence>
<protein>
    <submittedName>
        <fullName evidence="1">Uncharacterized protein</fullName>
    </submittedName>
</protein>
<dbReference type="Proteomes" id="UP000078435">
    <property type="component" value="Unassembled WGS sequence"/>
</dbReference>
<comment type="caution">
    <text evidence="1">The sequence shown here is derived from an EMBL/GenBank/DDBJ whole genome shotgun (WGS) entry which is preliminary data.</text>
</comment>
<name>A0A175VF06_AEREN</name>
<proteinExistence type="predicted"/>
<evidence type="ECO:0000313" key="1">
    <source>
        <dbReference type="EMBL" id="KXU78908.1"/>
    </source>
</evidence>
<sequence>MEKARFLNEKLALGLDEDGLKVVANSELYYIRIKPNDPRFSYKFPTGNEPGALSKEWVPGGKTKGGLSEAALEGADQIKHNGDIGKLLSLFDDTTRI</sequence>
<accession>A0A175VF06</accession>
<organism evidence="1 2">
    <name type="scientific">Aeromonas enteropelogenes</name>
    <name type="common">Aeromonas trota</name>
    <dbReference type="NCBI Taxonomy" id="29489"/>
    <lineage>
        <taxon>Bacteria</taxon>
        <taxon>Pseudomonadati</taxon>
        <taxon>Pseudomonadota</taxon>
        <taxon>Gammaproteobacteria</taxon>
        <taxon>Aeromonadales</taxon>
        <taxon>Aeromonadaceae</taxon>
        <taxon>Aeromonas</taxon>
    </lineage>
</organism>
<gene>
    <name evidence="1" type="ORF">LCR_02000</name>
</gene>
<dbReference type="AlphaFoldDB" id="A0A175VF06"/>
<reference evidence="1 2" key="1">
    <citation type="submission" date="2016-02" db="EMBL/GenBank/DDBJ databases">
        <title>Draft genome sequence of Aeromonas trota strain 1999lcr isolated from cerebrospinal fluid (CSF).</title>
        <authorList>
            <person name="Dallagassa C.B."/>
            <person name="Prediger K.C."/>
            <person name="Weiss V.A."/>
            <person name="Assis F.E."/>
            <person name="Baura V."/>
            <person name="Cruz L.M."/>
            <person name="Souza E.M."/>
            <person name="Pedrosa F.O."/>
            <person name="Fadel-Picheth C.M."/>
        </authorList>
    </citation>
    <scope>NUCLEOTIDE SEQUENCE [LARGE SCALE GENOMIC DNA]</scope>
    <source>
        <strain evidence="1 2">1999lcr</strain>
    </source>
</reference>
<dbReference type="EMBL" id="JMGO02000014">
    <property type="protein sequence ID" value="KXU78908.1"/>
    <property type="molecule type" value="Genomic_DNA"/>
</dbReference>